<evidence type="ECO:0000313" key="1">
    <source>
        <dbReference type="EMBL" id="SVD35828.1"/>
    </source>
</evidence>
<gene>
    <name evidence="1" type="ORF">METZ01_LOCUS388682</name>
</gene>
<feature type="non-terminal residue" evidence="1">
    <location>
        <position position="183"/>
    </location>
</feature>
<dbReference type="AlphaFoldDB" id="A0A382UQ39"/>
<accession>A0A382UQ39</accession>
<reference evidence="1" key="1">
    <citation type="submission" date="2018-05" db="EMBL/GenBank/DDBJ databases">
        <authorList>
            <person name="Lanie J.A."/>
            <person name="Ng W.-L."/>
            <person name="Kazmierczak K.M."/>
            <person name="Andrzejewski T.M."/>
            <person name="Davidsen T.M."/>
            <person name="Wayne K.J."/>
            <person name="Tettelin H."/>
            <person name="Glass J.I."/>
            <person name="Rusch D."/>
            <person name="Podicherti R."/>
            <person name="Tsui H.-C.T."/>
            <person name="Winkler M.E."/>
        </authorList>
    </citation>
    <scope>NUCLEOTIDE SEQUENCE</scope>
</reference>
<sequence>MTKKDFNVQNGRLYSLLETKDYGQIVFGCPPGIVKDFIRSNQPIPSKYVILSQTFCDSLNNFDFEFIVYSFLFSRASSSTVSTYCLAHQEKKIRNILNETLFGPRFDQLLESQASKLLNEKCLNEKNKNNLRSFLKKNIIRNKKISNLFDNHLRKHSSELELKCYIKQLIEEKVLPKNKPILN</sequence>
<protein>
    <submittedName>
        <fullName evidence="1">Uncharacterized protein</fullName>
    </submittedName>
</protein>
<proteinExistence type="predicted"/>
<organism evidence="1">
    <name type="scientific">marine metagenome</name>
    <dbReference type="NCBI Taxonomy" id="408172"/>
    <lineage>
        <taxon>unclassified sequences</taxon>
        <taxon>metagenomes</taxon>
        <taxon>ecological metagenomes</taxon>
    </lineage>
</organism>
<name>A0A382UQ39_9ZZZZ</name>
<dbReference type="EMBL" id="UINC01145598">
    <property type="protein sequence ID" value="SVD35828.1"/>
    <property type="molecule type" value="Genomic_DNA"/>
</dbReference>